<proteinExistence type="predicted"/>
<reference evidence="2" key="1">
    <citation type="submission" date="2022-07" db="EMBL/GenBank/DDBJ databases">
        <title>Phylogenomic reconstructions and comparative analyses of Kickxellomycotina fungi.</title>
        <authorList>
            <person name="Reynolds N.K."/>
            <person name="Stajich J.E."/>
            <person name="Barry K."/>
            <person name="Grigoriev I.V."/>
            <person name="Crous P."/>
            <person name="Smith M.E."/>
        </authorList>
    </citation>
    <scope>NUCLEOTIDE SEQUENCE</scope>
    <source>
        <strain evidence="2">NRRL 1565</strain>
    </source>
</reference>
<organism evidence="2 3">
    <name type="scientific">Coemansia guatemalensis</name>
    <dbReference type="NCBI Taxonomy" id="2761395"/>
    <lineage>
        <taxon>Eukaryota</taxon>
        <taxon>Fungi</taxon>
        <taxon>Fungi incertae sedis</taxon>
        <taxon>Zoopagomycota</taxon>
        <taxon>Kickxellomycotina</taxon>
        <taxon>Kickxellomycetes</taxon>
        <taxon>Kickxellales</taxon>
        <taxon>Kickxellaceae</taxon>
        <taxon>Coemansia</taxon>
    </lineage>
</organism>
<gene>
    <name evidence="2" type="primary">TRA1_5</name>
    <name evidence="2" type="ORF">H4R20_007278</name>
</gene>
<evidence type="ECO:0000313" key="2">
    <source>
        <dbReference type="EMBL" id="KAJ2788923.1"/>
    </source>
</evidence>
<protein>
    <submittedName>
        <fullName evidence="2">Transcription-associated protein 1</fullName>
    </submittedName>
</protein>
<feature type="region of interest" description="Disordered" evidence="1">
    <location>
        <begin position="311"/>
        <end position="334"/>
    </location>
</feature>
<dbReference type="Pfam" id="PF20206">
    <property type="entry name" value="Tra1_ring"/>
    <property type="match status" value="1"/>
</dbReference>
<dbReference type="OrthoDB" id="5571468at2759"/>
<dbReference type="AlphaFoldDB" id="A0A9W8LMV4"/>
<sequence>GHNHAAHGTPDHALERGQQLIALISHPLAQKRLANISSPTTQGCQLFEQVIGSSASIGDTCAASRCLDSGEAAIAAVAASTAQSTLSLDELQAGGRPSITRAGLTSVIWALSLAASCSEPASELLKAIIAQGARQHVIQCVQVIRPEAQAGEHAAPCAAVLAAVVPEIISRMLSAQSEGLRATKRLMLRHFHSALCDLLPNNAALVGHLPAMRRIVSDLCAACYDPDTSVKRGGCMGIAFVVQELDLGHAWLTENLLELSKGLLFTLKDINANAVQHVPPADSRATLLEIIKLAFPPSIFALSDADDPVAMDVDGNGDEDGASKLGLAHDAGGD</sequence>
<dbReference type="InterPro" id="IPR046805">
    <property type="entry name" value="Tra1_ring"/>
</dbReference>
<feature type="non-terminal residue" evidence="2">
    <location>
        <position position="334"/>
    </location>
</feature>
<evidence type="ECO:0000313" key="3">
    <source>
        <dbReference type="Proteomes" id="UP001140094"/>
    </source>
</evidence>
<dbReference type="Proteomes" id="UP001140094">
    <property type="component" value="Unassembled WGS sequence"/>
</dbReference>
<evidence type="ECO:0000256" key="1">
    <source>
        <dbReference type="SAM" id="MobiDB-lite"/>
    </source>
</evidence>
<keyword evidence="3" id="KW-1185">Reference proteome</keyword>
<feature type="compositionally biased region" description="Acidic residues" evidence="1">
    <location>
        <begin position="311"/>
        <end position="320"/>
    </location>
</feature>
<name>A0A9W8LMV4_9FUNG</name>
<dbReference type="EMBL" id="JANBUO010003956">
    <property type="protein sequence ID" value="KAJ2788923.1"/>
    <property type="molecule type" value="Genomic_DNA"/>
</dbReference>
<feature type="non-terminal residue" evidence="2">
    <location>
        <position position="1"/>
    </location>
</feature>
<comment type="caution">
    <text evidence="2">The sequence shown here is derived from an EMBL/GenBank/DDBJ whole genome shotgun (WGS) entry which is preliminary data.</text>
</comment>
<accession>A0A9W8LMV4</accession>